<proteinExistence type="predicted"/>
<feature type="transmembrane region" description="Helical" evidence="1">
    <location>
        <begin position="161"/>
        <end position="182"/>
    </location>
</feature>
<feature type="transmembrane region" description="Helical" evidence="1">
    <location>
        <begin position="40"/>
        <end position="60"/>
    </location>
</feature>
<keyword evidence="1" id="KW-1133">Transmembrane helix</keyword>
<feature type="transmembrane region" description="Helical" evidence="1">
    <location>
        <begin position="188"/>
        <end position="206"/>
    </location>
</feature>
<evidence type="ECO:0000313" key="3">
    <source>
        <dbReference type="Proteomes" id="UP001223802"/>
    </source>
</evidence>
<protein>
    <submittedName>
        <fullName evidence="2">Divalent cation transporter</fullName>
    </submittedName>
</protein>
<evidence type="ECO:0000313" key="2">
    <source>
        <dbReference type="EMBL" id="WMC12188.1"/>
    </source>
</evidence>
<dbReference type="AlphaFoldDB" id="A0AA50QBM6"/>
<feature type="transmembrane region" description="Helical" evidence="1">
    <location>
        <begin position="218"/>
        <end position="239"/>
    </location>
</feature>
<accession>A0AA50QBM6</accession>
<gene>
    <name evidence="2" type="ORF">PU634_07460</name>
</gene>
<dbReference type="KEGG" id="ope:PU634_07460"/>
<feature type="transmembrane region" description="Helical" evidence="1">
    <location>
        <begin position="113"/>
        <end position="135"/>
    </location>
</feature>
<dbReference type="Proteomes" id="UP001223802">
    <property type="component" value="Chromosome"/>
</dbReference>
<feature type="transmembrane region" description="Helical" evidence="1">
    <location>
        <begin position="72"/>
        <end position="93"/>
    </location>
</feature>
<dbReference type="EMBL" id="CP118224">
    <property type="protein sequence ID" value="WMC12188.1"/>
    <property type="molecule type" value="Genomic_DNA"/>
</dbReference>
<organism evidence="2 3">
    <name type="scientific">Oceanimonas pelagia</name>
    <dbReference type="NCBI Taxonomy" id="3028314"/>
    <lineage>
        <taxon>Bacteria</taxon>
        <taxon>Pseudomonadati</taxon>
        <taxon>Pseudomonadota</taxon>
        <taxon>Gammaproteobacteria</taxon>
        <taxon>Aeromonadales</taxon>
        <taxon>Aeromonadaceae</taxon>
        <taxon>Oceanimonas</taxon>
    </lineage>
</organism>
<sequence>MTDVLLMIVFTLMAGLAMPAGALLARIERIHPDWLENEFRHSVVAFGGGALLSAVALVLVPEGAARLEVSTVALCFAGGGLAFMALDVLLAYFRTRAGQLAAMLSDFIPESLALGAAFAYGSQGGALLLAGLMALQNLPEGFNAYRELSESARPGNGRGRAVKSFVAMALLGPLAALAGYFWLSANPALVSGIMLFAAGGILYSVFQDIAPQAVLERHWAPPMGAVFGFLLGILGHMLLTHGS</sequence>
<keyword evidence="1" id="KW-0812">Transmembrane</keyword>
<keyword evidence="3" id="KW-1185">Reference proteome</keyword>
<name>A0AA50QBM6_9GAMM</name>
<dbReference type="RefSeq" id="WP_306763422.1">
    <property type="nucleotide sequence ID" value="NZ_CP118224.1"/>
</dbReference>
<keyword evidence="1" id="KW-0472">Membrane</keyword>
<evidence type="ECO:0000256" key="1">
    <source>
        <dbReference type="SAM" id="Phobius"/>
    </source>
</evidence>
<reference evidence="2 3" key="1">
    <citation type="submission" date="2023-02" db="EMBL/GenBank/DDBJ databases">
        <title>Complete genome sequence of a novel bacterium Oceanimonas sp. NTOU-MSR1 isolated from marine coast sediment.</title>
        <authorList>
            <person name="Yang H.-T."/>
            <person name="Chen Y.-L."/>
            <person name="Ho Y.-N."/>
        </authorList>
    </citation>
    <scope>NUCLEOTIDE SEQUENCE [LARGE SCALE GENOMIC DNA]</scope>
    <source>
        <strain evidence="2 3">NTOU-MSR1</strain>
    </source>
</reference>